<dbReference type="GO" id="GO:0009061">
    <property type="term" value="P:anaerobic respiration"/>
    <property type="evidence" value="ECO:0007669"/>
    <property type="project" value="TreeGrafter"/>
</dbReference>
<dbReference type="Gene3D" id="3.30.2070.10">
    <property type="entry name" value="Formate dehydrogenase/DMSO reductase"/>
    <property type="match status" value="1"/>
</dbReference>
<comment type="cofactor">
    <cofactor evidence="1">
        <name>[4Fe-4S] cluster</name>
        <dbReference type="ChEBI" id="CHEBI:49883"/>
    </cofactor>
</comment>
<dbReference type="GO" id="GO:0016491">
    <property type="term" value="F:oxidoreductase activity"/>
    <property type="evidence" value="ECO:0007669"/>
    <property type="project" value="UniProtKB-KW"/>
</dbReference>
<dbReference type="GO" id="GO:0051539">
    <property type="term" value="F:4 iron, 4 sulfur cluster binding"/>
    <property type="evidence" value="ECO:0007669"/>
    <property type="project" value="UniProtKB-KW"/>
</dbReference>
<keyword evidence="5" id="KW-0479">Metal-binding</keyword>
<comment type="similarity">
    <text evidence="3">Belongs to the prokaryotic molybdopterin-containing oxidoreductase family.</text>
</comment>
<dbReference type="Proteomes" id="UP000608579">
    <property type="component" value="Unassembled WGS sequence"/>
</dbReference>
<dbReference type="GO" id="GO:0030151">
    <property type="term" value="F:molybdenum ion binding"/>
    <property type="evidence" value="ECO:0007669"/>
    <property type="project" value="TreeGrafter"/>
</dbReference>
<dbReference type="SMART" id="SM00926">
    <property type="entry name" value="Molybdop_Fe4S4"/>
    <property type="match status" value="1"/>
</dbReference>
<dbReference type="Pfam" id="PF04879">
    <property type="entry name" value="Molybdop_Fe4S4"/>
    <property type="match status" value="1"/>
</dbReference>
<dbReference type="Gene3D" id="2.40.40.20">
    <property type="match status" value="1"/>
</dbReference>
<dbReference type="InterPro" id="IPR006657">
    <property type="entry name" value="MoPterin_dinucl-bd_dom"/>
</dbReference>
<keyword evidence="4" id="KW-0004">4Fe-4S</keyword>
<protein>
    <submittedName>
        <fullName evidence="10">Formate dehydrogenase</fullName>
    </submittedName>
</protein>
<proteinExistence type="inferred from homology"/>
<sequence>MIVLRMQMKKFLSHPPVEKWDDWEEYDISEWPKKVKRRYLIVPTVCFNCEAGCGLIAYVDKESLRIRKVEGNPYHPTSRGRNCAKEPASLNQVYDPERIPYPMKRAEGSKRGEGKWVRISWDEALDELAKRIRKCISEGRLTEVMYHVGRPGEDGFMEWILQSWGVDGRNSHTNVCSASARAGYSFIMGADRPCSDFENSRFILLVSSHLESGHYFNPHAQRIIEAKSRGAKLAVIDVRLSNTASMADYWICCWPGTEAAFLLGVANVIIQEDLYNRDFLYKWVNWKEYLKEEHPELEPTFDNFIKVLKKVYAEYTPEFVEKECRVPASLVREIAYEIVRAGEAFSSHTWRSACAGNLGGWQVARALVFLHALTGSIGTKGGMDLNVYHKFVARFPHHPTPQKVWSELLFPIEYPLTHYEMSFILPHMIKEGRGKISVYIPRVLNPVNTYPDGFTWIEVLRDENKIEFIAALTPFWNETAWYADLVLPVGTSLERHDLHSYESYSGVWIGFRQPVATVVEEKLGKKPEIPAEYMDETEFWIELSWRIDPDGSLGIRKNFESPYRAGERITADELYRWIFENSIPGLKEEAEKQGLDALSYMRRVGAYEIEHEVYKAYERELSGDELKDSVVDEESGVIYSSSQPKRINMVPTPASEKTEKGWRIGVMIDGKAYVGFPTPSRKIEFYSKTLKEWGWPEYSIPSYIKSHVHHSEVKVDENEYVLVSTMRIPTHIHTRSNNSKWLSEISHTNPIWINPRDAERIGVRTGDLVRVYTEIGYFVSRVWVTEGIVPGVIGCTEHFGRFRLVRDTGGTRIGSALVEIHEGDDRWILRKIRDVEPFDSSDPDTSRIWWRDSGVPVNLTFPVQPDPVSGQHIWHQRVRVEKAKPEDRYGDVVVYKGRGMEVYRRWLKLTRPPKNGLRRPLWLLRPFKPSPETFKLPQ</sequence>
<dbReference type="GO" id="GO:0043546">
    <property type="term" value="F:molybdopterin cofactor binding"/>
    <property type="evidence" value="ECO:0007669"/>
    <property type="project" value="InterPro"/>
</dbReference>
<dbReference type="AlphaFoldDB" id="A0A832ZWA3"/>
<dbReference type="SUPFAM" id="SSF50692">
    <property type="entry name" value="ADC-like"/>
    <property type="match status" value="1"/>
</dbReference>
<dbReference type="PANTHER" id="PTHR43598">
    <property type="entry name" value="TUNGSTEN-CONTAINING FORMYLMETHANOFURAN DEHYDROGENASE 2 SUBUNIT B"/>
    <property type="match status" value="1"/>
</dbReference>
<dbReference type="PROSITE" id="PS51669">
    <property type="entry name" value="4FE4S_MOW_BIS_MGD"/>
    <property type="match status" value="1"/>
</dbReference>
<reference evidence="10" key="1">
    <citation type="journal article" date="2020" name="ISME J.">
        <title>Gammaproteobacteria mediating utilization of methyl-, sulfur- and petroleum organic compounds in deep ocean hydrothermal plumes.</title>
        <authorList>
            <person name="Zhou Z."/>
            <person name="Liu Y."/>
            <person name="Pan J."/>
            <person name="Cron B.R."/>
            <person name="Toner B.M."/>
            <person name="Anantharaman K."/>
            <person name="Breier J.A."/>
            <person name="Dick G.J."/>
            <person name="Li M."/>
        </authorList>
    </citation>
    <scope>NUCLEOTIDE SEQUENCE</scope>
    <source>
        <strain evidence="10">SZUA-1515</strain>
    </source>
</reference>
<evidence type="ECO:0000256" key="8">
    <source>
        <dbReference type="ARBA" id="ARBA00023014"/>
    </source>
</evidence>
<dbReference type="Gene3D" id="3.40.50.740">
    <property type="match status" value="1"/>
</dbReference>
<gene>
    <name evidence="10" type="ORF">EYH45_05780</name>
</gene>
<dbReference type="Gene3D" id="3.40.228.10">
    <property type="entry name" value="Dimethylsulfoxide Reductase, domain 2"/>
    <property type="match status" value="1"/>
</dbReference>
<dbReference type="PANTHER" id="PTHR43598:SF1">
    <property type="entry name" value="FORMATE DEHYDROGENASE-O MAJOR SUBUNIT"/>
    <property type="match status" value="1"/>
</dbReference>
<dbReference type="GO" id="GO:0009055">
    <property type="term" value="F:electron transfer activity"/>
    <property type="evidence" value="ECO:0007669"/>
    <property type="project" value="TreeGrafter"/>
</dbReference>
<evidence type="ECO:0000256" key="5">
    <source>
        <dbReference type="ARBA" id="ARBA00022723"/>
    </source>
</evidence>
<evidence type="ECO:0000256" key="4">
    <source>
        <dbReference type="ARBA" id="ARBA00022485"/>
    </source>
</evidence>
<comment type="subcellular location">
    <subcellularLocation>
        <location evidence="2">Cell envelope</location>
    </subcellularLocation>
</comment>
<organism evidence="10 11">
    <name type="scientific">Caldiarchaeum subterraneum</name>
    <dbReference type="NCBI Taxonomy" id="311458"/>
    <lineage>
        <taxon>Archaea</taxon>
        <taxon>Nitrososphaerota</taxon>
        <taxon>Candidatus Caldarchaeales</taxon>
        <taxon>Candidatus Caldarchaeaceae</taxon>
        <taxon>Candidatus Caldarchaeum</taxon>
    </lineage>
</organism>
<keyword evidence="7" id="KW-0408">Iron</keyword>
<dbReference type="SUPFAM" id="SSF53706">
    <property type="entry name" value="Formate dehydrogenase/DMSO reductase, domains 1-3"/>
    <property type="match status" value="1"/>
</dbReference>
<evidence type="ECO:0000256" key="7">
    <source>
        <dbReference type="ARBA" id="ARBA00023004"/>
    </source>
</evidence>
<accession>A0A832ZWA3</accession>
<dbReference type="InterPro" id="IPR009010">
    <property type="entry name" value="Asp_de-COase-like_dom_sf"/>
</dbReference>
<keyword evidence="6" id="KW-0560">Oxidoreductase</keyword>
<evidence type="ECO:0000259" key="9">
    <source>
        <dbReference type="PROSITE" id="PS51669"/>
    </source>
</evidence>
<evidence type="ECO:0000313" key="11">
    <source>
        <dbReference type="Proteomes" id="UP000608579"/>
    </source>
</evidence>
<dbReference type="Pfam" id="PF01568">
    <property type="entry name" value="Molydop_binding"/>
    <property type="match status" value="1"/>
</dbReference>
<evidence type="ECO:0000256" key="2">
    <source>
        <dbReference type="ARBA" id="ARBA00004196"/>
    </source>
</evidence>
<dbReference type="InterPro" id="IPR006656">
    <property type="entry name" value="Mopterin_OxRdtase"/>
</dbReference>
<dbReference type="Pfam" id="PF00384">
    <property type="entry name" value="Molybdopterin"/>
    <property type="match status" value="1"/>
</dbReference>
<evidence type="ECO:0000256" key="3">
    <source>
        <dbReference type="ARBA" id="ARBA00010312"/>
    </source>
</evidence>
<evidence type="ECO:0000256" key="1">
    <source>
        <dbReference type="ARBA" id="ARBA00001966"/>
    </source>
</evidence>
<comment type="caution">
    <text evidence="10">The sequence shown here is derived from an EMBL/GenBank/DDBJ whole genome shotgun (WGS) entry which is preliminary data.</text>
</comment>
<evidence type="ECO:0000256" key="6">
    <source>
        <dbReference type="ARBA" id="ARBA00023002"/>
    </source>
</evidence>
<dbReference type="Gene3D" id="2.20.25.90">
    <property type="entry name" value="ADC-like domains"/>
    <property type="match status" value="1"/>
</dbReference>
<dbReference type="EMBL" id="DQVM01000112">
    <property type="protein sequence ID" value="HIQ30057.1"/>
    <property type="molecule type" value="Genomic_DNA"/>
</dbReference>
<name>A0A832ZWA3_CALS0</name>
<evidence type="ECO:0000313" key="10">
    <source>
        <dbReference type="EMBL" id="HIQ30057.1"/>
    </source>
</evidence>
<feature type="domain" description="4Fe-4S Mo/W bis-MGD-type" evidence="9">
    <location>
        <begin position="39"/>
        <end position="97"/>
    </location>
</feature>
<keyword evidence="8" id="KW-0411">Iron-sulfur</keyword>
<dbReference type="InterPro" id="IPR006963">
    <property type="entry name" value="Mopterin_OxRdtase_4Fe-4S_dom"/>
</dbReference>